<dbReference type="GO" id="GO:0010181">
    <property type="term" value="F:FMN binding"/>
    <property type="evidence" value="ECO:0007669"/>
    <property type="project" value="InterPro"/>
</dbReference>
<organism evidence="5 6">
    <name type="scientific">Saitozyma podzolica</name>
    <dbReference type="NCBI Taxonomy" id="1890683"/>
    <lineage>
        <taxon>Eukaryota</taxon>
        <taxon>Fungi</taxon>
        <taxon>Dikarya</taxon>
        <taxon>Basidiomycota</taxon>
        <taxon>Agaricomycotina</taxon>
        <taxon>Tremellomycetes</taxon>
        <taxon>Tremellales</taxon>
        <taxon>Trimorphomycetaceae</taxon>
        <taxon>Saitozyma</taxon>
    </lineage>
</organism>
<gene>
    <name evidence="5" type="ORF">EHS25_000021</name>
</gene>
<comment type="similarity">
    <text evidence="2">Belongs to the NADH:flavin oxidoreductase/NADH oxidase family.</text>
</comment>
<keyword evidence="6" id="KW-1185">Reference proteome</keyword>
<evidence type="ECO:0000256" key="3">
    <source>
        <dbReference type="ARBA" id="ARBA00023002"/>
    </source>
</evidence>
<reference evidence="5 6" key="1">
    <citation type="submission" date="2018-11" db="EMBL/GenBank/DDBJ databases">
        <title>Genome sequence of Saitozyma podzolica DSM 27192.</title>
        <authorList>
            <person name="Aliyu H."/>
            <person name="Gorte O."/>
            <person name="Ochsenreither K."/>
        </authorList>
    </citation>
    <scope>NUCLEOTIDE SEQUENCE [LARGE SCALE GENOMIC DNA]</scope>
    <source>
        <strain evidence="5 6">DSM 27192</strain>
    </source>
</reference>
<accession>A0A427YV19</accession>
<feature type="domain" description="NADH:flavin oxidoreductase/NADH oxidase N-terminal" evidence="4">
    <location>
        <begin position="9"/>
        <end position="351"/>
    </location>
</feature>
<dbReference type="InterPro" id="IPR001155">
    <property type="entry name" value="OxRdtase_FMN_N"/>
</dbReference>
<dbReference type="InterPro" id="IPR045247">
    <property type="entry name" value="Oye-like"/>
</dbReference>
<dbReference type="FunFam" id="3.20.20.70:FF:000059">
    <property type="entry name" value="N-ethylmaleimide reductase, FMN-linked"/>
    <property type="match status" value="1"/>
</dbReference>
<dbReference type="SUPFAM" id="SSF51395">
    <property type="entry name" value="FMN-linked oxidoreductases"/>
    <property type="match status" value="1"/>
</dbReference>
<evidence type="ECO:0000313" key="6">
    <source>
        <dbReference type="Proteomes" id="UP000279259"/>
    </source>
</evidence>
<dbReference type="GO" id="GO:0005829">
    <property type="term" value="C:cytosol"/>
    <property type="evidence" value="ECO:0007669"/>
    <property type="project" value="UniProtKB-ARBA"/>
</dbReference>
<dbReference type="PANTHER" id="PTHR22893:SF91">
    <property type="entry name" value="NADPH DEHYDROGENASE 2-RELATED"/>
    <property type="match status" value="1"/>
</dbReference>
<name>A0A427YV19_9TREE</name>
<dbReference type="OrthoDB" id="276546at2759"/>
<dbReference type="InterPro" id="IPR013785">
    <property type="entry name" value="Aldolase_TIM"/>
</dbReference>
<dbReference type="CDD" id="cd02933">
    <property type="entry name" value="OYE_like_FMN"/>
    <property type="match status" value="1"/>
</dbReference>
<protein>
    <recommendedName>
        <fullName evidence="4">NADH:flavin oxidoreductase/NADH oxidase N-terminal domain-containing protein</fullName>
    </recommendedName>
</protein>
<dbReference type="AlphaFoldDB" id="A0A427YV19"/>
<evidence type="ECO:0000256" key="1">
    <source>
        <dbReference type="ARBA" id="ARBA00001917"/>
    </source>
</evidence>
<sequence length="378" mass="41566">MSPTPTPALLQPVRVGALQLKHRVVMAPLTRCRASHLSLIPSDLAVDYYGQRATDGGLLITEATLISFEAGLFDHCPGIYSPEQISQWKKVTTAVHAKGGKIFMQLWALGRVADPTISPKVFSAGSKPFVQKASDLSKKSEKPATHPSNFHMMTHADIDRFVEAFRQAALNAIEAGFDGVEIHGANGYLIDQFLQSVCNDRKDEYGGSLENRFRFPLRVLNAICSAIGPERVGIRMSPFSTFQGMREPDPLATFVPWTEAIIASQPDLAYIHMVEPRISGGSDVLEDLHGKGDSLDPIRDIATRNGMARIVAGGFTPETALKHAELTGDLIAMGRNFIANPDLPDRLKNTWPLTKYERATFYTQTAEGYIDYPYYTAA</sequence>
<dbReference type="Proteomes" id="UP000279259">
    <property type="component" value="Unassembled WGS sequence"/>
</dbReference>
<dbReference type="Pfam" id="PF00724">
    <property type="entry name" value="Oxidored_FMN"/>
    <property type="match status" value="1"/>
</dbReference>
<dbReference type="STRING" id="1890683.A0A427YV19"/>
<comment type="caution">
    <text evidence="5">The sequence shown here is derived from an EMBL/GenBank/DDBJ whole genome shotgun (WGS) entry which is preliminary data.</text>
</comment>
<proteinExistence type="inferred from homology"/>
<dbReference type="EMBL" id="RSCD01000001">
    <property type="protein sequence ID" value="RSH94937.1"/>
    <property type="molecule type" value="Genomic_DNA"/>
</dbReference>
<evidence type="ECO:0000313" key="5">
    <source>
        <dbReference type="EMBL" id="RSH94937.1"/>
    </source>
</evidence>
<dbReference type="PANTHER" id="PTHR22893">
    <property type="entry name" value="NADH OXIDOREDUCTASE-RELATED"/>
    <property type="match status" value="1"/>
</dbReference>
<keyword evidence="3" id="KW-0560">Oxidoreductase</keyword>
<comment type="cofactor">
    <cofactor evidence="1">
        <name>FMN</name>
        <dbReference type="ChEBI" id="CHEBI:58210"/>
    </cofactor>
</comment>
<dbReference type="GO" id="GO:0016628">
    <property type="term" value="F:oxidoreductase activity, acting on the CH-CH group of donors, NAD or NADP as acceptor"/>
    <property type="evidence" value="ECO:0007669"/>
    <property type="project" value="UniProtKB-ARBA"/>
</dbReference>
<dbReference type="Gene3D" id="3.20.20.70">
    <property type="entry name" value="Aldolase class I"/>
    <property type="match status" value="1"/>
</dbReference>
<evidence type="ECO:0000259" key="4">
    <source>
        <dbReference type="Pfam" id="PF00724"/>
    </source>
</evidence>
<evidence type="ECO:0000256" key="2">
    <source>
        <dbReference type="ARBA" id="ARBA00005979"/>
    </source>
</evidence>